<reference evidence="1 2" key="1">
    <citation type="submission" date="2017-09" db="EMBL/GenBank/DDBJ databases">
        <authorList>
            <person name="Ehlers B."/>
            <person name="Leendertz F.H."/>
        </authorList>
    </citation>
    <scope>NUCLEOTIDE SEQUENCE [LARGE SCALE GENOMIC DNA]</scope>
    <source>
        <strain evidence="1 2">DJ-1</strain>
    </source>
</reference>
<dbReference type="KEGG" id="ppj:RK21_04719"/>
<organism evidence="1 2">
    <name type="scientific">Pseudomonas plecoglossicida</name>
    <dbReference type="NCBI Taxonomy" id="70775"/>
    <lineage>
        <taxon>Bacteria</taxon>
        <taxon>Pseudomonadati</taxon>
        <taxon>Pseudomonadota</taxon>
        <taxon>Gammaproteobacteria</taxon>
        <taxon>Pseudomonadales</taxon>
        <taxon>Pseudomonadaceae</taxon>
        <taxon>Pseudomonas</taxon>
    </lineage>
</organism>
<evidence type="ECO:0000313" key="2">
    <source>
        <dbReference type="Proteomes" id="UP000218102"/>
    </source>
</evidence>
<evidence type="ECO:0000313" key="1">
    <source>
        <dbReference type="EMBL" id="PBJ95645.1"/>
    </source>
</evidence>
<accession>A0A0B5KPK2</accession>
<comment type="caution">
    <text evidence="1">The sequence shown here is derived from an EMBL/GenBank/DDBJ whole genome shotgun (WGS) entry which is preliminary data.</text>
</comment>
<dbReference type="AlphaFoldDB" id="A0A0B5KPK2"/>
<dbReference type="Proteomes" id="UP000218102">
    <property type="component" value="Unassembled WGS sequence"/>
</dbReference>
<sequence>MPTKLANQPWEDLHACLRLAQLEANQAHDRQQDGQRWFSRFLQGLENSGVELIERTTKSINCVPTDAVFQDVFNGWIPAPQRRNLKFERVANGILNGLKQPDLALLRSTSASSHLRIEFDLDDSGSPLAIVFNLCCSTDPDAPRTRLALQLDHMGAKLDARAFEARRVQVENRLQALSDLDQF</sequence>
<proteinExistence type="predicted"/>
<dbReference type="EMBL" id="NTME01000008">
    <property type="protein sequence ID" value="PBJ95645.1"/>
    <property type="molecule type" value="Genomic_DNA"/>
</dbReference>
<dbReference type="RefSeq" id="WP_023662285.1">
    <property type="nucleotide sequence ID" value="NZ_CP010359.1"/>
</dbReference>
<name>A0A0B5KPK2_PSEDL</name>
<protein>
    <submittedName>
        <fullName evidence="1">Uncharacterized protein</fullName>
    </submittedName>
</protein>
<gene>
    <name evidence="1" type="ORF">CMV24_11315</name>
</gene>